<dbReference type="Gene3D" id="2.40.160.50">
    <property type="entry name" value="membrane protein fhac: a member of the omp85/tpsb transporter family"/>
    <property type="match status" value="1"/>
</dbReference>
<dbReference type="PROSITE" id="PS51257">
    <property type="entry name" value="PROKAR_LIPOPROTEIN"/>
    <property type="match status" value="1"/>
</dbReference>
<evidence type="ECO:0000256" key="1">
    <source>
        <dbReference type="ARBA" id="ARBA00004370"/>
    </source>
</evidence>
<organism evidence="8 9">
    <name type="scientific">Tenacibaculum jejuense</name>
    <dbReference type="NCBI Taxonomy" id="584609"/>
    <lineage>
        <taxon>Bacteria</taxon>
        <taxon>Pseudomonadati</taxon>
        <taxon>Bacteroidota</taxon>
        <taxon>Flavobacteriia</taxon>
        <taxon>Flavobacteriales</taxon>
        <taxon>Flavobacteriaceae</taxon>
        <taxon>Tenacibaculum</taxon>
    </lineage>
</organism>
<keyword evidence="5" id="KW-0998">Cell outer membrane</keyword>
<dbReference type="InterPro" id="IPR039910">
    <property type="entry name" value="D15-like"/>
</dbReference>
<accession>A0A238UDT1</accession>
<dbReference type="OrthoDB" id="9814535at2"/>
<dbReference type="Proteomes" id="UP000215214">
    <property type="component" value="Chromosome TJEJU"/>
</dbReference>
<dbReference type="AlphaFoldDB" id="A0A238UDT1"/>
<protein>
    <submittedName>
        <fullName evidence="8">Probable outer membrane lipoprotein</fullName>
    </submittedName>
</protein>
<dbReference type="RefSeq" id="WP_095075113.1">
    <property type="nucleotide sequence ID" value="NZ_LT899436.1"/>
</dbReference>
<comment type="subcellular location">
    <subcellularLocation>
        <location evidence="1">Membrane</location>
    </subcellularLocation>
</comment>
<evidence type="ECO:0000256" key="3">
    <source>
        <dbReference type="ARBA" id="ARBA00022729"/>
    </source>
</evidence>
<evidence type="ECO:0000313" key="8">
    <source>
        <dbReference type="EMBL" id="SNR17339.1"/>
    </source>
</evidence>
<evidence type="ECO:0000313" key="9">
    <source>
        <dbReference type="Proteomes" id="UP000215214"/>
    </source>
</evidence>
<keyword evidence="4" id="KW-0472">Membrane</keyword>
<name>A0A238UDT1_9FLAO</name>
<dbReference type="PANTHER" id="PTHR12815">
    <property type="entry name" value="SORTING AND ASSEMBLY MACHINERY SAMM50 PROTEIN FAMILY MEMBER"/>
    <property type="match status" value="1"/>
</dbReference>
<evidence type="ECO:0000256" key="4">
    <source>
        <dbReference type="ARBA" id="ARBA00023136"/>
    </source>
</evidence>
<feature type="chain" id="PRO_5012466790" evidence="6">
    <location>
        <begin position="19"/>
        <end position="826"/>
    </location>
</feature>
<keyword evidence="8" id="KW-0449">Lipoprotein</keyword>
<feature type="domain" description="Bacterial surface antigen (D15)" evidence="7">
    <location>
        <begin position="523"/>
        <end position="805"/>
    </location>
</feature>
<reference evidence="8 9" key="1">
    <citation type="submission" date="2017-07" db="EMBL/GenBank/DDBJ databases">
        <authorList>
            <person name="Sun Z.S."/>
            <person name="Albrecht U."/>
            <person name="Echele G."/>
            <person name="Lee C.C."/>
        </authorList>
    </citation>
    <scope>NUCLEOTIDE SEQUENCE [LARGE SCALE GENOMIC DNA]</scope>
    <source>
        <strain evidence="9">type strain: KCTC 22618</strain>
    </source>
</reference>
<proteinExistence type="predicted"/>
<evidence type="ECO:0000259" key="7">
    <source>
        <dbReference type="Pfam" id="PF01103"/>
    </source>
</evidence>
<dbReference type="Pfam" id="PF01103">
    <property type="entry name" value="Omp85"/>
    <property type="match status" value="1"/>
</dbReference>
<dbReference type="GO" id="GO:0019867">
    <property type="term" value="C:outer membrane"/>
    <property type="evidence" value="ECO:0007669"/>
    <property type="project" value="InterPro"/>
</dbReference>
<keyword evidence="3 6" id="KW-0732">Signal</keyword>
<dbReference type="InterPro" id="IPR000184">
    <property type="entry name" value="Bac_surfAg_D15"/>
</dbReference>
<dbReference type="PANTHER" id="PTHR12815:SF47">
    <property type="entry name" value="TRANSLOCATION AND ASSEMBLY MODULE SUBUNIT TAMA"/>
    <property type="match status" value="1"/>
</dbReference>
<keyword evidence="9" id="KW-1185">Reference proteome</keyword>
<feature type="signal peptide" evidence="6">
    <location>
        <begin position="1"/>
        <end position="18"/>
    </location>
</feature>
<dbReference type="EMBL" id="LT899436">
    <property type="protein sequence ID" value="SNR17339.1"/>
    <property type="molecule type" value="Genomic_DNA"/>
</dbReference>
<evidence type="ECO:0000256" key="5">
    <source>
        <dbReference type="ARBA" id="ARBA00023237"/>
    </source>
</evidence>
<evidence type="ECO:0000256" key="2">
    <source>
        <dbReference type="ARBA" id="ARBA00022692"/>
    </source>
</evidence>
<gene>
    <name evidence="8" type="ORF">TJEJU_3701</name>
</gene>
<keyword evidence="2" id="KW-0812">Transmembrane</keyword>
<sequence length="826" mass="95543">MKKHSFYFLLLLFFSACSTIKHVPENELLLTKNTIFVDSVKQKDERLNSLLLQQRNARAIGLPLSLYFYNLGNPKGSRDVEEWEKNHPKWYHLFKDIFSEKQSIAVANTFIGLNNWYLNNGQAPIIINDKKTRKTAEKLLAYYTTEGYFRAKVSFRKDTVGRKKGTLTYYIDKGKPSFLNSISTDIKSPVLDSIYQQHSKKNFLKKGEQYKDENFIKEADRIVKLFRNSGVYNFNENSLSFEADTLKNYQKADVKIEIEDELIEKNGKYISKPFKIQKIKNINIVTDYSYAKRNEPYYNQAQFKGINFLSHDKLKYNPKHLSQSIFIKPNQVYTDSLRQLTQLHLRGLKNFKTTSIRYKSLNDEELEANIFLTPKEKYSIGADLELSRSNIRNFDISGKFSITNRNTFKGAEIFQLSFQGGFFNSTNGPGWEVGGNLSLEVPRFMAPFGFHRLVPKRMQPRTIFNTGLSIQKNIALDKQNISVGIDYRWQFNKKKSIQLELLNAQYIRNLNVGNYFNIYGSEYAKLEEVVEIFDSNFDLPEPAPENNDAIVDKMREISLDDNFRTANPEAFKDNLNILNRYNIITSDFLIPEIAYTFTYNNQESIKDSNFSYFRIRFANSGNVMGLLSNQTNSNGQTTVFKIPIAEYFKTDIEYKKYWNLGENNVLAHRTFLGAIVTYNDSSIPFSRSYFAGGSNDIRAWQTYDLGPGRRAPGLEYNIGSLKFLSSLEYRFDIAGSLKSAIFLDVGNIWDITNSSLVDAESRFQGLKSFTDMAVGTGFGVRYDFKFLVARLDLGFKVREPYLTDKRWFQNTNFANSVFNIGINYPF</sequence>
<dbReference type="KEGG" id="tje:TJEJU_3701"/>
<evidence type="ECO:0000256" key="6">
    <source>
        <dbReference type="SAM" id="SignalP"/>
    </source>
</evidence>